<keyword evidence="5 6" id="KW-0067">ATP-binding</keyword>
<reference evidence="10" key="1">
    <citation type="submission" date="2025-08" db="UniProtKB">
        <authorList>
            <consortium name="RefSeq"/>
        </authorList>
    </citation>
    <scope>IDENTIFICATION</scope>
    <source>
        <strain evidence="10">J_2021</strain>
        <tissue evidence="10">Erythrocytes</tissue>
    </source>
</reference>
<feature type="region of interest" description="Disordered" evidence="7">
    <location>
        <begin position="1"/>
        <end position="20"/>
    </location>
</feature>
<feature type="region of interest" description="Disordered" evidence="7">
    <location>
        <begin position="33"/>
        <end position="54"/>
    </location>
</feature>
<evidence type="ECO:0000256" key="4">
    <source>
        <dbReference type="ARBA" id="ARBA00022777"/>
    </source>
</evidence>
<dbReference type="InterPro" id="IPR017441">
    <property type="entry name" value="Protein_kinase_ATP_BS"/>
</dbReference>
<feature type="region of interest" description="Disordered" evidence="7">
    <location>
        <begin position="74"/>
        <end position="134"/>
    </location>
</feature>
<keyword evidence="9" id="KW-1185">Reference proteome</keyword>
<evidence type="ECO:0000313" key="10">
    <source>
        <dbReference type="RefSeq" id="XP_041429846.1"/>
    </source>
</evidence>
<dbReference type="Pfam" id="PF00069">
    <property type="entry name" value="Pkinase"/>
    <property type="match status" value="1"/>
</dbReference>
<keyword evidence="1" id="KW-0723">Serine/threonine-protein kinase</keyword>
<dbReference type="RefSeq" id="XP_041429846.1">
    <property type="nucleotide sequence ID" value="XM_041573912.1"/>
</dbReference>
<dbReference type="GeneID" id="121397298"/>
<keyword evidence="2" id="KW-0808">Transferase</keyword>
<evidence type="ECO:0000256" key="3">
    <source>
        <dbReference type="ARBA" id="ARBA00022741"/>
    </source>
</evidence>
<feature type="binding site" evidence="6">
    <location>
        <position position="175"/>
    </location>
    <ligand>
        <name>ATP</name>
        <dbReference type="ChEBI" id="CHEBI:30616"/>
    </ligand>
</feature>
<dbReference type="OrthoDB" id="5838361at2759"/>
<evidence type="ECO:0000313" key="9">
    <source>
        <dbReference type="Proteomes" id="UP000186698"/>
    </source>
</evidence>
<feature type="compositionally biased region" description="Basic and acidic residues" evidence="7">
    <location>
        <begin position="44"/>
        <end position="54"/>
    </location>
</feature>
<feature type="domain" description="Protein kinase" evidence="8">
    <location>
        <begin position="146"/>
        <end position="245"/>
    </location>
</feature>
<evidence type="ECO:0000256" key="6">
    <source>
        <dbReference type="PROSITE-ProRule" id="PRU10141"/>
    </source>
</evidence>
<dbReference type="GO" id="GO:0004674">
    <property type="term" value="F:protein serine/threonine kinase activity"/>
    <property type="evidence" value="ECO:0007669"/>
    <property type="project" value="UniProtKB-KW"/>
</dbReference>
<dbReference type="PROSITE" id="PS00107">
    <property type="entry name" value="PROTEIN_KINASE_ATP"/>
    <property type="match status" value="1"/>
</dbReference>
<keyword evidence="3 6" id="KW-0547">Nucleotide-binding</keyword>
<dbReference type="InterPro" id="IPR000719">
    <property type="entry name" value="Prot_kinase_dom"/>
</dbReference>
<accession>A0A8J1LKP6</accession>
<evidence type="ECO:0000256" key="1">
    <source>
        <dbReference type="ARBA" id="ARBA00022527"/>
    </source>
</evidence>
<evidence type="ECO:0000259" key="8">
    <source>
        <dbReference type="PROSITE" id="PS50011"/>
    </source>
</evidence>
<evidence type="ECO:0000256" key="5">
    <source>
        <dbReference type="ARBA" id="ARBA00022840"/>
    </source>
</evidence>
<dbReference type="SUPFAM" id="SSF56112">
    <property type="entry name" value="Protein kinase-like (PK-like)"/>
    <property type="match status" value="1"/>
</dbReference>
<dbReference type="KEGG" id="xla:121397298"/>
<keyword evidence="4" id="KW-0418">Kinase</keyword>
<dbReference type="InterPro" id="IPR011009">
    <property type="entry name" value="Kinase-like_dom_sf"/>
</dbReference>
<gene>
    <name evidence="10" type="primary">LOC121397298</name>
</gene>
<evidence type="ECO:0000256" key="2">
    <source>
        <dbReference type="ARBA" id="ARBA00022679"/>
    </source>
</evidence>
<name>A0A8J1LKP6_XENLA</name>
<evidence type="ECO:0000256" key="7">
    <source>
        <dbReference type="SAM" id="MobiDB-lite"/>
    </source>
</evidence>
<sequence length="245" mass="28572">MEKKRRRSESPVKDPATGEKIKLRNLRICLEDLKQYPQRRKRSRSPEENPAAEEKIKLKDLRICLERLKQYPLRRKRSRGPEENPAGEKITIKEIQTNKQICRDGDRKQYPLRRKRSRSPEQSPAGGKENVREDAKTSQYLDIKNYSLIKELGEGNFGKVVLASYKIKNQLTAIKIIEKQREEDFKYVRREASVLQISSRCPFLCRAMATFQTKSLILLALEYVSGGTLENIIEDRGRLNNKQVL</sequence>
<dbReference type="AlphaFoldDB" id="A0A8J1LKP6"/>
<organism evidence="9 10">
    <name type="scientific">Xenopus laevis</name>
    <name type="common">African clawed frog</name>
    <dbReference type="NCBI Taxonomy" id="8355"/>
    <lineage>
        <taxon>Eukaryota</taxon>
        <taxon>Metazoa</taxon>
        <taxon>Chordata</taxon>
        <taxon>Craniata</taxon>
        <taxon>Vertebrata</taxon>
        <taxon>Euteleostomi</taxon>
        <taxon>Amphibia</taxon>
        <taxon>Batrachia</taxon>
        <taxon>Anura</taxon>
        <taxon>Pipoidea</taxon>
        <taxon>Pipidae</taxon>
        <taxon>Xenopodinae</taxon>
        <taxon>Xenopus</taxon>
        <taxon>Xenopus</taxon>
    </lineage>
</organism>
<dbReference type="PANTHER" id="PTHR24351">
    <property type="entry name" value="RIBOSOMAL PROTEIN S6 KINASE"/>
    <property type="match status" value="1"/>
</dbReference>
<dbReference type="Proteomes" id="UP000186698">
    <property type="component" value="Chromosome 8L"/>
</dbReference>
<dbReference type="Gene3D" id="3.30.200.20">
    <property type="entry name" value="Phosphorylase Kinase, domain 1"/>
    <property type="match status" value="1"/>
</dbReference>
<protein>
    <submittedName>
        <fullName evidence="10">Protein kinase C epsilon type-like</fullName>
    </submittedName>
</protein>
<dbReference type="PROSITE" id="PS50011">
    <property type="entry name" value="PROTEIN_KINASE_DOM"/>
    <property type="match status" value="1"/>
</dbReference>
<proteinExistence type="predicted"/>
<dbReference type="GO" id="GO:0005524">
    <property type="term" value="F:ATP binding"/>
    <property type="evidence" value="ECO:0007669"/>
    <property type="project" value="UniProtKB-UniRule"/>
</dbReference>